<evidence type="ECO:0000259" key="15">
    <source>
        <dbReference type="Pfam" id="PF01210"/>
    </source>
</evidence>
<dbReference type="InterPro" id="IPR013328">
    <property type="entry name" value="6PGD_dom2"/>
</dbReference>
<keyword evidence="7 9" id="KW-0594">Phospholipid biosynthesis</keyword>
<dbReference type="GO" id="GO:0006650">
    <property type="term" value="P:glycerophospholipid metabolic process"/>
    <property type="evidence" value="ECO:0007669"/>
    <property type="project" value="UniProtKB-UniRule"/>
</dbReference>
<evidence type="ECO:0000256" key="9">
    <source>
        <dbReference type="HAMAP-Rule" id="MF_00394"/>
    </source>
</evidence>
<dbReference type="Proteomes" id="UP000824074">
    <property type="component" value="Unassembled WGS sequence"/>
</dbReference>
<reference evidence="17" key="1">
    <citation type="submission" date="2020-10" db="EMBL/GenBank/DDBJ databases">
        <authorList>
            <person name="Gilroy R."/>
        </authorList>
    </citation>
    <scope>NUCLEOTIDE SEQUENCE</scope>
    <source>
        <strain evidence="17">CHK193-30670</strain>
    </source>
</reference>
<feature type="binding site" evidence="9">
    <location>
        <position position="278"/>
    </location>
    <ligand>
        <name>NADPH</name>
        <dbReference type="ChEBI" id="CHEBI:57783"/>
    </ligand>
</feature>
<keyword evidence="6 9" id="KW-0443">Lipid metabolism</keyword>
<proteinExistence type="inferred from homology"/>
<comment type="similarity">
    <text evidence="1 9 13">Belongs to the NAD-dependent glycerol-3-phosphate dehydrogenase family.</text>
</comment>
<feature type="binding site" evidence="9">
    <location>
        <position position="251"/>
    </location>
    <ligand>
        <name>sn-glycerol 3-phosphate</name>
        <dbReference type="ChEBI" id="CHEBI:57597"/>
    </ligand>
</feature>
<evidence type="ECO:0000256" key="4">
    <source>
        <dbReference type="ARBA" id="ARBA00023002"/>
    </source>
</evidence>
<dbReference type="SUPFAM" id="SSF48179">
    <property type="entry name" value="6-phosphogluconate dehydrogenase C-terminal domain-like"/>
    <property type="match status" value="1"/>
</dbReference>
<gene>
    <name evidence="9" type="primary">gpsA</name>
    <name evidence="17" type="ORF">IAB68_00620</name>
</gene>
<dbReference type="GO" id="GO:0046168">
    <property type="term" value="P:glycerol-3-phosphate catabolic process"/>
    <property type="evidence" value="ECO:0007669"/>
    <property type="project" value="InterPro"/>
</dbReference>
<feature type="binding site" evidence="9">
    <location>
        <position position="104"/>
    </location>
    <ligand>
        <name>NADPH</name>
        <dbReference type="ChEBI" id="CHEBI:57783"/>
    </ligand>
</feature>
<feature type="domain" description="Glycerol-3-phosphate dehydrogenase NAD-dependent N-terminal" evidence="15">
    <location>
        <begin position="2"/>
        <end position="155"/>
    </location>
</feature>
<dbReference type="Gene3D" id="3.40.50.720">
    <property type="entry name" value="NAD(P)-binding Rossmann-like Domain"/>
    <property type="match status" value="1"/>
</dbReference>
<evidence type="ECO:0000313" key="17">
    <source>
        <dbReference type="EMBL" id="HIU39792.1"/>
    </source>
</evidence>
<comment type="subcellular location">
    <subcellularLocation>
        <location evidence="9">Cytoplasm</location>
    </subcellularLocation>
</comment>
<dbReference type="PRINTS" id="PR00077">
    <property type="entry name" value="GPDHDRGNASE"/>
</dbReference>
<dbReference type="InterPro" id="IPR011128">
    <property type="entry name" value="G3P_DH_NAD-dep_N"/>
</dbReference>
<feature type="binding site" evidence="12">
    <location>
        <position position="82"/>
    </location>
    <ligand>
        <name>NAD(+)</name>
        <dbReference type="ChEBI" id="CHEBI:57540"/>
    </ligand>
</feature>
<dbReference type="SUPFAM" id="SSF51735">
    <property type="entry name" value="NAD(P)-binding Rossmann-fold domains"/>
    <property type="match status" value="1"/>
</dbReference>
<feature type="binding site" evidence="12">
    <location>
        <position position="251"/>
    </location>
    <ligand>
        <name>NAD(+)</name>
        <dbReference type="ChEBI" id="CHEBI:57540"/>
    </ligand>
</feature>
<feature type="binding site" evidence="11">
    <location>
        <begin position="251"/>
        <end position="252"/>
    </location>
    <ligand>
        <name>substrate</name>
    </ligand>
</feature>
<dbReference type="AlphaFoldDB" id="A0A9D1LIF2"/>
<reference evidence="17" key="2">
    <citation type="journal article" date="2021" name="PeerJ">
        <title>Extensive microbial diversity within the chicken gut microbiome revealed by metagenomics and culture.</title>
        <authorList>
            <person name="Gilroy R."/>
            <person name="Ravi A."/>
            <person name="Getino M."/>
            <person name="Pursley I."/>
            <person name="Horton D.L."/>
            <person name="Alikhan N.F."/>
            <person name="Baker D."/>
            <person name="Gharbi K."/>
            <person name="Hall N."/>
            <person name="Watson M."/>
            <person name="Adriaenssens E.M."/>
            <person name="Foster-Nyarko E."/>
            <person name="Jarju S."/>
            <person name="Secka A."/>
            <person name="Antonio M."/>
            <person name="Oren A."/>
            <person name="Chaudhuri R.R."/>
            <person name="La Ragione R."/>
            <person name="Hildebrand F."/>
            <person name="Pallen M.J."/>
        </authorList>
    </citation>
    <scope>NUCLEOTIDE SEQUENCE</scope>
    <source>
        <strain evidence="17">CHK193-30670</strain>
    </source>
</reference>
<dbReference type="Pfam" id="PF01210">
    <property type="entry name" value="NAD_Gly3P_dh_N"/>
    <property type="match status" value="1"/>
</dbReference>
<evidence type="ECO:0000256" key="3">
    <source>
        <dbReference type="ARBA" id="ARBA00022857"/>
    </source>
</evidence>
<name>A0A9D1LIF2_9FIRM</name>
<dbReference type="GO" id="GO:0047952">
    <property type="term" value="F:glycerol-3-phosphate dehydrogenase [NAD(P)+] activity"/>
    <property type="evidence" value="ECO:0007669"/>
    <property type="project" value="UniProtKB-UniRule"/>
</dbReference>
<feature type="binding site" evidence="9">
    <location>
        <position position="187"/>
    </location>
    <ligand>
        <name>sn-glycerol 3-phosphate</name>
        <dbReference type="ChEBI" id="CHEBI:57597"/>
    </ligand>
</feature>
<comment type="caution">
    <text evidence="17">The sequence shown here is derived from an EMBL/GenBank/DDBJ whole genome shotgun (WGS) entry which is preliminary data.</text>
</comment>
<dbReference type="InterPro" id="IPR006109">
    <property type="entry name" value="G3P_DH_NAD-dep_C"/>
</dbReference>
<dbReference type="Gene3D" id="1.10.1040.10">
    <property type="entry name" value="N-(1-d-carboxylethyl)-l-norvaline Dehydrogenase, domain 2"/>
    <property type="match status" value="1"/>
</dbReference>
<evidence type="ECO:0000256" key="2">
    <source>
        <dbReference type="ARBA" id="ARBA00022516"/>
    </source>
</evidence>
<keyword evidence="5 9" id="KW-0520">NAD</keyword>
<evidence type="ECO:0000313" key="18">
    <source>
        <dbReference type="Proteomes" id="UP000824074"/>
    </source>
</evidence>
<evidence type="ECO:0000256" key="14">
    <source>
        <dbReference type="RuleBase" id="RU000439"/>
    </source>
</evidence>
<evidence type="ECO:0000256" key="1">
    <source>
        <dbReference type="ARBA" id="ARBA00011009"/>
    </source>
</evidence>
<evidence type="ECO:0000256" key="13">
    <source>
        <dbReference type="RuleBase" id="RU000437"/>
    </source>
</evidence>
<keyword evidence="3 9" id="KW-0521">NADP</keyword>
<feature type="binding site" evidence="11">
    <location>
        <position position="104"/>
    </location>
    <ligand>
        <name>substrate</name>
    </ligand>
</feature>
<accession>A0A9D1LIF2</accession>
<comment type="pathway">
    <text evidence="9">Membrane lipid metabolism; glycerophospholipid metabolism.</text>
</comment>
<dbReference type="PANTHER" id="PTHR11728">
    <property type="entry name" value="GLYCEROL-3-PHOSPHATE DEHYDROGENASE"/>
    <property type="match status" value="1"/>
</dbReference>
<dbReference type="EMBL" id="DVMT01000010">
    <property type="protein sequence ID" value="HIU39792.1"/>
    <property type="molecule type" value="Genomic_DNA"/>
</dbReference>
<comment type="catalytic activity">
    <reaction evidence="9 14">
        <text>sn-glycerol 3-phosphate + NADP(+) = dihydroxyacetone phosphate + NADPH + H(+)</text>
        <dbReference type="Rhea" id="RHEA:11096"/>
        <dbReference type="ChEBI" id="CHEBI:15378"/>
        <dbReference type="ChEBI" id="CHEBI:57597"/>
        <dbReference type="ChEBI" id="CHEBI:57642"/>
        <dbReference type="ChEBI" id="CHEBI:57783"/>
        <dbReference type="ChEBI" id="CHEBI:58349"/>
        <dbReference type="EC" id="1.1.1.94"/>
    </reaction>
</comment>
<feature type="binding site" evidence="9">
    <location>
        <position position="11"/>
    </location>
    <ligand>
        <name>NADPH</name>
        <dbReference type="ChEBI" id="CHEBI:57783"/>
    </ligand>
</feature>
<dbReference type="InterPro" id="IPR006168">
    <property type="entry name" value="G3P_DH_NAD-dep"/>
</dbReference>
<evidence type="ECO:0000256" key="7">
    <source>
        <dbReference type="ARBA" id="ARBA00023209"/>
    </source>
</evidence>
<comment type="catalytic activity">
    <reaction evidence="9">
        <text>sn-glycerol 3-phosphate + NAD(+) = dihydroxyacetone phosphate + NADH + H(+)</text>
        <dbReference type="Rhea" id="RHEA:11092"/>
        <dbReference type="ChEBI" id="CHEBI:15378"/>
        <dbReference type="ChEBI" id="CHEBI:57540"/>
        <dbReference type="ChEBI" id="CHEBI:57597"/>
        <dbReference type="ChEBI" id="CHEBI:57642"/>
        <dbReference type="ChEBI" id="CHEBI:57945"/>
        <dbReference type="EC" id="1.1.1.94"/>
    </reaction>
</comment>
<dbReference type="GO" id="GO:0046167">
    <property type="term" value="P:glycerol-3-phosphate biosynthetic process"/>
    <property type="evidence" value="ECO:0007669"/>
    <property type="project" value="UniProtKB-UniRule"/>
</dbReference>
<feature type="binding site" evidence="12">
    <location>
        <position position="136"/>
    </location>
    <ligand>
        <name>NAD(+)</name>
        <dbReference type="ChEBI" id="CHEBI:57540"/>
    </ligand>
</feature>
<comment type="caution">
    <text evidence="9">Lacks conserved residue(s) required for the propagation of feature annotation.</text>
</comment>
<dbReference type="InterPro" id="IPR008927">
    <property type="entry name" value="6-PGluconate_DH-like_C_sf"/>
</dbReference>
<feature type="binding site" evidence="9">
    <location>
        <position position="252"/>
    </location>
    <ligand>
        <name>sn-glycerol 3-phosphate</name>
        <dbReference type="ChEBI" id="CHEBI:57597"/>
    </ligand>
</feature>
<feature type="binding site" evidence="9">
    <location>
        <position position="251"/>
    </location>
    <ligand>
        <name>NADPH</name>
        <dbReference type="ChEBI" id="CHEBI:57783"/>
    </ligand>
</feature>
<feature type="binding site" evidence="9">
    <location>
        <position position="134"/>
    </location>
    <ligand>
        <name>sn-glycerol 3-phosphate</name>
        <dbReference type="ChEBI" id="CHEBI:57597"/>
    </ligand>
</feature>
<feature type="binding site" evidence="9">
    <location>
        <position position="136"/>
    </location>
    <ligand>
        <name>NADPH</name>
        <dbReference type="ChEBI" id="CHEBI:57783"/>
    </ligand>
</feature>
<evidence type="ECO:0000256" key="6">
    <source>
        <dbReference type="ARBA" id="ARBA00023098"/>
    </source>
</evidence>
<evidence type="ECO:0000256" key="11">
    <source>
        <dbReference type="PIRSR" id="PIRSR000114-2"/>
    </source>
</evidence>
<dbReference type="Pfam" id="PF07479">
    <property type="entry name" value="NAD_Gly3P_dh_C"/>
    <property type="match status" value="1"/>
</dbReference>
<evidence type="ECO:0000259" key="16">
    <source>
        <dbReference type="Pfam" id="PF07479"/>
    </source>
</evidence>
<feature type="binding site" evidence="9">
    <location>
        <position position="240"/>
    </location>
    <ligand>
        <name>sn-glycerol 3-phosphate</name>
        <dbReference type="ChEBI" id="CHEBI:57597"/>
    </ligand>
</feature>
<dbReference type="NCBIfam" id="NF000940">
    <property type="entry name" value="PRK00094.1-2"/>
    <property type="match status" value="1"/>
</dbReference>
<dbReference type="GO" id="GO:0005975">
    <property type="term" value="P:carbohydrate metabolic process"/>
    <property type="evidence" value="ECO:0007669"/>
    <property type="project" value="InterPro"/>
</dbReference>
<keyword evidence="2 9" id="KW-0444">Lipid biosynthesis</keyword>
<comment type="function">
    <text evidence="9">Catalyzes the reduction of the glycolytic intermediate dihydroxyacetone phosphate (DHAP) to sn-glycerol 3-phosphate (G3P), the key precursor for phospholipid synthesis.</text>
</comment>
<evidence type="ECO:0000256" key="10">
    <source>
        <dbReference type="PIRSR" id="PIRSR000114-1"/>
    </source>
</evidence>
<evidence type="ECO:0000256" key="8">
    <source>
        <dbReference type="ARBA" id="ARBA00023264"/>
    </source>
</evidence>
<feature type="binding site" evidence="9">
    <location>
        <position position="250"/>
    </location>
    <ligand>
        <name>sn-glycerol 3-phosphate</name>
        <dbReference type="ChEBI" id="CHEBI:57597"/>
    </ligand>
</feature>
<dbReference type="HAMAP" id="MF_00394">
    <property type="entry name" value="NAD_Glyc3P_dehydrog"/>
    <property type="match status" value="1"/>
</dbReference>
<dbReference type="GO" id="GO:0051287">
    <property type="term" value="F:NAD binding"/>
    <property type="evidence" value="ECO:0007669"/>
    <property type="project" value="InterPro"/>
</dbReference>
<dbReference type="NCBIfam" id="NF000942">
    <property type="entry name" value="PRK00094.1-4"/>
    <property type="match status" value="1"/>
</dbReference>
<organism evidence="17 18">
    <name type="scientific">Candidatus Aphodocola excrementigallinarum</name>
    <dbReference type="NCBI Taxonomy" id="2840670"/>
    <lineage>
        <taxon>Bacteria</taxon>
        <taxon>Bacillati</taxon>
        <taxon>Bacillota</taxon>
        <taxon>Bacilli</taxon>
        <taxon>Candidatus Aphodocola</taxon>
    </lineage>
</organism>
<evidence type="ECO:0000256" key="5">
    <source>
        <dbReference type="ARBA" id="ARBA00023027"/>
    </source>
</evidence>
<feature type="binding site" evidence="9">
    <location>
        <position position="104"/>
    </location>
    <ligand>
        <name>sn-glycerol 3-phosphate</name>
        <dbReference type="ChEBI" id="CHEBI:57597"/>
    </ligand>
</feature>
<feature type="binding site" evidence="9">
    <location>
        <position position="132"/>
    </location>
    <ligand>
        <name>sn-glycerol 3-phosphate</name>
        <dbReference type="ChEBI" id="CHEBI:57597"/>
    </ligand>
</feature>
<dbReference type="PANTHER" id="PTHR11728:SF1">
    <property type="entry name" value="GLYCEROL-3-PHOSPHATE DEHYDROGENASE [NAD(+)] 2, CHLOROPLASTIC"/>
    <property type="match status" value="1"/>
</dbReference>
<dbReference type="GO" id="GO:0008654">
    <property type="term" value="P:phospholipid biosynthetic process"/>
    <property type="evidence" value="ECO:0007669"/>
    <property type="project" value="UniProtKB-KW"/>
</dbReference>
<evidence type="ECO:0000256" key="12">
    <source>
        <dbReference type="PIRSR" id="PIRSR000114-3"/>
    </source>
</evidence>
<keyword evidence="4 9" id="KW-0560">Oxidoreductase</keyword>
<feature type="active site" description="Proton acceptor" evidence="9 10">
    <location>
        <position position="187"/>
    </location>
</feature>
<keyword evidence="9" id="KW-0963">Cytoplasm</keyword>
<dbReference type="EC" id="1.1.1.94" evidence="9"/>
<dbReference type="GO" id="GO:0005829">
    <property type="term" value="C:cytosol"/>
    <property type="evidence" value="ECO:0007669"/>
    <property type="project" value="TreeGrafter"/>
</dbReference>
<protein>
    <recommendedName>
        <fullName evidence="9">Glycerol-3-phosphate dehydrogenase [NAD(P)+]</fullName>
        <ecNumber evidence="9">1.1.1.94</ecNumber>
    </recommendedName>
    <alternativeName>
        <fullName evidence="9">NAD(P)(+)-dependent glycerol-3-phosphate dehydrogenase</fullName>
    </alternativeName>
    <alternativeName>
        <fullName evidence="9">NAD(P)H-dependent dihydroxyacetone-phosphate reductase</fullName>
    </alternativeName>
</protein>
<dbReference type="InterPro" id="IPR036291">
    <property type="entry name" value="NAD(P)-bd_dom_sf"/>
</dbReference>
<dbReference type="PROSITE" id="PS00957">
    <property type="entry name" value="NAD_G3PDH"/>
    <property type="match status" value="1"/>
</dbReference>
<keyword evidence="8 9" id="KW-1208">Phospholipid metabolism</keyword>
<dbReference type="PIRSF" id="PIRSF000114">
    <property type="entry name" value="Glycerol-3-P_dh"/>
    <property type="match status" value="1"/>
</dbReference>
<sequence length="324" mass="35623">MNVTILGAGAYALGLALRFNKNNNKIIIWSAVKEEIEVLTKTKMNEKALPGVKMPNNFVYTENVQKAIDGSNIVVIAVAMKFISSVCDQIKPFIKDKHVLIASKGIEQESYHFASDIVKKKLKTKKVAVLSGPTFAKDMALDELVGLSLATTNPKTKDAIIKALSNNKLKLRPTKDFIGVELCGSLKNVIAIAGGILDGLKVSESTRAMFLTESLNDARKLIRKLGGNEKTILSFAGIGDVLLTCTSNSSRNYSFGMLLGSKTSKEKLDEYLSTHTVEGVYTLKSLYGLIKVRKVKMPFIDLIYNMVFGYKSVDDLLPFLNEKE</sequence>
<feature type="domain" description="Glycerol-3-phosphate dehydrogenase NAD-dependent C-terminal" evidence="16">
    <location>
        <begin position="176"/>
        <end position="317"/>
    </location>
</feature>
<keyword evidence="9" id="KW-0547">Nucleotide-binding</keyword>